<accession>A0A3S0JG01</accession>
<dbReference type="EMBL" id="RXMA01000020">
    <property type="protein sequence ID" value="RTR17220.1"/>
    <property type="molecule type" value="Genomic_DNA"/>
</dbReference>
<comment type="caution">
    <text evidence="2">The sequence shown here is derived from an EMBL/GenBank/DDBJ whole genome shotgun (WGS) entry which is preliminary data.</text>
</comment>
<keyword evidence="3" id="KW-1185">Reference proteome</keyword>
<dbReference type="InterPro" id="IPR007803">
    <property type="entry name" value="Asp/Arg/Pro-Hydrxlase"/>
</dbReference>
<evidence type="ECO:0000259" key="1">
    <source>
        <dbReference type="Pfam" id="PF05118"/>
    </source>
</evidence>
<organism evidence="2 3">
    <name type="scientific">Azospirillum griseum</name>
    <dbReference type="NCBI Taxonomy" id="2496639"/>
    <lineage>
        <taxon>Bacteria</taxon>
        <taxon>Pseudomonadati</taxon>
        <taxon>Pseudomonadota</taxon>
        <taxon>Alphaproteobacteria</taxon>
        <taxon>Rhodospirillales</taxon>
        <taxon>Azospirillaceae</taxon>
        <taxon>Azospirillum</taxon>
    </lineage>
</organism>
<sequence length="228" mass="25704">MDIGVPYRDLGAIDVSGLTALVEELDDAAWNRNTFRQEALAAKNHEASRAIVYWHEWDIQANSLGFPYMEQLVARWARAKGLPIASYMPVEAIVTDMGRVYAFPDWLGVRDVMMPVIEQVVDRLGCGRAVVTRLALVSLSPKVKITPHVDGQPMATKAHRIHIALTDSPKVVYRIGSRDFTMKRGHAYDFNNRRKHSVENRGDNDRINLFLDVYPNPAFSMHADVMSA</sequence>
<dbReference type="OrthoDB" id="1441538at2"/>
<name>A0A3S0JG01_9PROT</name>
<gene>
    <name evidence="2" type="ORF">EJ903_18560</name>
</gene>
<dbReference type="InterPro" id="IPR027443">
    <property type="entry name" value="IPNS-like_sf"/>
</dbReference>
<dbReference type="SUPFAM" id="SSF51197">
    <property type="entry name" value="Clavaminate synthase-like"/>
    <property type="match status" value="1"/>
</dbReference>
<dbReference type="Gene3D" id="2.60.120.330">
    <property type="entry name" value="B-lactam Antibiotic, Isopenicillin N Synthase, Chain"/>
    <property type="match status" value="1"/>
</dbReference>
<protein>
    <submittedName>
        <fullName evidence="2">Aspartyl beta-hydroxylase</fullName>
    </submittedName>
</protein>
<feature type="domain" description="Aspartyl/asparaginy/proline hydroxylase" evidence="1">
    <location>
        <begin position="115"/>
        <end position="214"/>
    </location>
</feature>
<dbReference type="AlphaFoldDB" id="A0A3S0JG01"/>
<reference evidence="2 3" key="1">
    <citation type="submission" date="2018-12" db="EMBL/GenBank/DDBJ databases">
        <authorList>
            <person name="Yang Y."/>
        </authorList>
    </citation>
    <scope>NUCLEOTIDE SEQUENCE [LARGE SCALE GENOMIC DNA]</scope>
    <source>
        <strain evidence="2 3">L-25-5w-1</strain>
    </source>
</reference>
<dbReference type="Proteomes" id="UP000277007">
    <property type="component" value="Unassembled WGS sequence"/>
</dbReference>
<dbReference type="Pfam" id="PF05118">
    <property type="entry name" value="Asp_Arg_Hydrox"/>
    <property type="match status" value="1"/>
</dbReference>
<evidence type="ECO:0000313" key="3">
    <source>
        <dbReference type="Proteomes" id="UP000277007"/>
    </source>
</evidence>
<evidence type="ECO:0000313" key="2">
    <source>
        <dbReference type="EMBL" id="RTR17220.1"/>
    </source>
</evidence>
<dbReference type="RefSeq" id="WP_126618226.1">
    <property type="nucleotide sequence ID" value="NZ_JBHUCY010000056.1"/>
</dbReference>
<proteinExistence type="predicted"/>